<proteinExistence type="predicted"/>
<evidence type="ECO:0000256" key="1">
    <source>
        <dbReference type="SAM" id="SignalP"/>
    </source>
</evidence>
<evidence type="ECO:0000313" key="3">
    <source>
        <dbReference type="EnsemblMetazoa" id="CJA01487.1"/>
    </source>
</evidence>
<name>A0A8R1HK08_CAEJA</name>
<evidence type="ECO:0000259" key="2">
    <source>
        <dbReference type="Pfam" id="PF24976"/>
    </source>
</evidence>
<evidence type="ECO:0000313" key="4">
    <source>
        <dbReference type="Proteomes" id="UP000005237"/>
    </source>
</evidence>
<protein>
    <recommendedName>
        <fullName evidence="2">Lipocalin domain-containing protein</fullName>
    </recommendedName>
</protein>
<dbReference type="Pfam" id="PF24976">
    <property type="entry name" value="Lipocalin_10"/>
    <property type="match status" value="1"/>
</dbReference>
<dbReference type="PANTHER" id="PTHR37437:SF2">
    <property type="entry name" value="LIPOCLN_CYTOSOLIC_FA-BD_DOM DOMAIN-CONTAINING PROTEIN"/>
    <property type="match status" value="1"/>
</dbReference>
<dbReference type="OMA" id="KYPIMVL"/>
<keyword evidence="1" id="KW-0732">Signal</keyword>
<sequence>MIILLLISFTLFAAINALGPVRPFLPPTLPQPGRDLPVMRIFENYAASCRPTNKRDFNVDQLASLLQSLQMDEVAIKAYKSIFFAMGDMQIEKFMGKWYTVVDSKEIHKEDCPIFYFDMIMQSQFTATFTSKQYALLNNDVVTNEGYGSMHGPEPGAVLITTGHGSDQCPYFPVRLGGLNDDGDYQYMILSTPLKYPTMVLTRNLEKFETEWRQEVYDFVEKYGFMSPMAALNTRLHFTDVNVCRKVNKLYENGAV</sequence>
<accession>A0A8R1HK08</accession>
<dbReference type="InterPro" id="IPR012674">
    <property type="entry name" value="Calycin"/>
</dbReference>
<feature type="chain" id="PRO_5035789408" description="Lipocalin domain-containing protein" evidence="1">
    <location>
        <begin position="18"/>
        <end position="256"/>
    </location>
</feature>
<dbReference type="Proteomes" id="UP000005237">
    <property type="component" value="Unassembled WGS sequence"/>
</dbReference>
<dbReference type="Gene3D" id="2.40.128.20">
    <property type="match status" value="1"/>
</dbReference>
<feature type="domain" description="Lipocalin" evidence="2">
    <location>
        <begin position="79"/>
        <end position="248"/>
    </location>
</feature>
<dbReference type="InterPro" id="IPR056868">
    <property type="entry name" value="Lipocalin_dom_nem"/>
</dbReference>
<reference evidence="4" key="1">
    <citation type="submission" date="2010-08" db="EMBL/GenBank/DDBJ databases">
        <authorList>
            <consortium name="Caenorhabditis japonica Sequencing Consortium"/>
            <person name="Wilson R.K."/>
        </authorList>
    </citation>
    <scope>NUCLEOTIDE SEQUENCE [LARGE SCALE GENOMIC DNA]</scope>
    <source>
        <strain evidence="4">DF5081</strain>
    </source>
</reference>
<feature type="signal peptide" evidence="1">
    <location>
        <begin position="1"/>
        <end position="17"/>
    </location>
</feature>
<keyword evidence="4" id="KW-1185">Reference proteome</keyword>
<dbReference type="AlphaFoldDB" id="A0A8R1HK08"/>
<organism evidence="3 4">
    <name type="scientific">Caenorhabditis japonica</name>
    <dbReference type="NCBI Taxonomy" id="281687"/>
    <lineage>
        <taxon>Eukaryota</taxon>
        <taxon>Metazoa</taxon>
        <taxon>Ecdysozoa</taxon>
        <taxon>Nematoda</taxon>
        <taxon>Chromadorea</taxon>
        <taxon>Rhabditida</taxon>
        <taxon>Rhabditina</taxon>
        <taxon>Rhabditomorpha</taxon>
        <taxon>Rhabditoidea</taxon>
        <taxon>Rhabditidae</taxon>
        <taxon>Peloderinae</taxon>
        <taxon>Caenorhabditis</taxon>
    </lineage>
</organism>
<reference evidence="3" key="2">
    <citation type="submission" date="2022-06" db="UniProtKB">
        <authorList>
            <consortium name="EnsemblMetazoa"/>
        </authorList>
    </citation>
    <scope>IDENTIFICATION</scope>
    <source>
        <strain evidence="3">DF5081</strain>
    </source>
</reference>
<dbReference type="SUPFAM" id="SSF50814">
    <property type="entry name" value="Lipocalins"/>
    <property type="match status" value="1"/>
</dbReference>
<dbReference type="PANTHER" id="PTHR37437">
    <property type="entry name" value="LIPOCALIN-RELATED PROTEIN-RELATED"/>
    <property type="match status" value="1"/>
</dbReference>
<dbReference type="EnsemblMetazoa" id="CJA01487.1">
    <property type="protein sequence ID" value="CJA01487.1"/>
    <property type="gene ID" value="WBGene00120691"/>
</dbReference>